<proteinExistence type="predicted"/>
<dbReference type="Proteomes" id="UP001229355">
    <property type="component" value="Plasmid unnamed"/>
</dbReference>
<gene>
    <name evidence="2" type="ORF">PZN02_006368</name>
</gene>
<keyword evidence="3" id="KW-1185">Reference proteome</keyword>
<reference evidence="2 3" key="1">
    <citation type="submission" date="2023-03" db="EMBL/GenBank/DDBJ databases">
        <authorList>
            <person name="Kaur S."/>
            <person name="Espinosa-Saiz D."/>
            <person name="Velazquez E."/>
            <person name="Menendez E."/>
            <person name="diCenzo G.C."/>
        </authorList>
    </citation>
    <scope>NUCLEOTIDE SEQUENCE [LARGE SCALE GENOMIC DNA]</scope>
    <source>
        <strain evidence="2 3">LMG 24692</strain>
        <plasmid evidence="2 3">unnamed</plasmid>
    </source>
</reference>
<evidence type="ECO:0000256" key="1">
    <source>
        <dbReference type="SAM" id="MobiDB-lite"/>
    </source>
</evidence>
<dbReference type="EMBL" id="CP120375">
    <property type="protein sequence ID" value="WEX91545.1"/>
    <property type="molecule type" value="Genomic_DNA"/>
</dbReference>
<sequence length="214" mass="23865">MFLLLFIDFVSFCFYLFEHKGAMMTDGPFRNAPLSSSWKRYGQDLVSDAVSNDDRVKQACHSMLQGADVNAFHRLFSELNEKVSRDQLDLDCLASTEAIFDNHKGSCLSEPLKANMLCNLREGQTERDALSSALASTVLDWIDTTKNRLDEECIRAKAVGDMSHSDYNKGMKRNGETFASIDAAQLHNALAESNKNAFKPRARSNVDEGPDDAP</sequence>
<organism evidence="2 3">
    <name type="scientific">Sinorhizobium garamanticum</name>
    <dbReference type="NCBI Taxonomy" id="680247"/>
    <lineage>
        <taxon>Bacteria</taxon>
        <taxon>Pseudomonadati</taxon>
        <taxon>Pseudomonadota</taxon>
        <taxon>Alphaproteobacteria</taxon>
        <taxon>Hyphomicrobiales</taxon>
        <taxon>Rhizobiaceae</taxon>
        <taxon>Sinorhizobium/Ensifer group</taxon>
        <taxon>Sinorhizobium</taxon>
    </lineage>
</organism>
<dbReference type="RefSeq" id="WP_280663505.1">
    <property type="nucleotide sequence ID" value="NZ_CP120375.1"/>
</dbReference>
<accession>A0ABY8DKV8</accession>
<name>A0ABY8DKV8_9HYPH</name>
<protein>
    <submittedName>
        <fullName evidence="2">Uncharacterized protein</fullName>
    </submittedName>
</protein>
<evidence type="ECO:0000313" key="2">
    <source>
        <dbReference type="EMBL" id="WEX91545.1"/>
    </source>
</evidence>
<feature type="region of interest" description="Disordered" evidence="1">
    <location>
        <begin position="192"/>
        <end position="214"/>
    </location>
</feature>
<evidence type="ECO:0000313" key="3">
    <source>
        <dbReference type="Proteomes" id="UP001229355"/>
    </source>
</evidence>
<keyword evidence="2" id="KW-0614">Plasmid</keyword>
<geneLocation type="plasmid" evidence="2 3">
    <name>unnamed</name>
</geneLocation>